<keyword evidence="4 6" id="KW-1133">Transmembrane helix</keyword>
<dbReference type="Pfam" id="PF04515">
    <property type="entry name" value="Choline_transpo"/>
    <property type="match status" value="1"/>
</dbReference>
<reference evidence="8 9" key="1">
    <citation type="journal article" date="2020" name="G3 (Bethesda)">
        <title>Improved Reference Genome for Cyclotella cryptica CCMP332, a Model for Cell Wall Morphogenesis, Salinity Adaptation, and Lipid Production in Diatoms (Bacillariophyta).</title>
        <authorList>
            <person name="Roberts W.R."/>
            <person name="Downey K.M."/>
            <person name="Ruck E.C."/>
            <person name="Traller J.C."/>
            <person name="Alverson A.J."/>
        </authorList>
    </citation>
    <scope>NUCLEOTIDE SEQUENCE [LARGE SCALE GENOMIC DNA]</scope>
    <source>
        <strain evidence="8 9">CCMP332</strain>
    </source>
</reference>
<gene>
    <name evidence="8" type="ORF">HJC23_008825</name>
</gene>
<dbReference type="EMBL" id="JABMIG020000059">
    <property type="protein sequence ID" value="KAL3796872.1"/>
    <property type="molecule type" value="Genomic_DNA"/>
</dbReference>
<feature type="transmembrane region" description="Helical" evidence="6">
    <location>
        <begin position="478"/>
        <end position="499"/>
    </location>
</feature>
<keyword evidence="5 6" id="KW-0472">Membrane</keyword>
<evidence type="ECO:0000256" key="6">
    <source>
        <dbReference type="RuleBase" id="RU368066"/>
    </source>
</evidence>
<comment type="similarity">
    <text evidence="2 6">Belongs to the CTL (choline transporter-like) family.</text>
</comment>
<dbReference type="InterPro" id="IPR007603">
    <property type="entry name" value="Choline_transptr-like"/>
</dbReference>
<dbReference type="AlphaFoldDB" id="A0ABD3Q955"/>
<keyword evidence="9" id="KW-1185">Reference proteome</keyword>
<dbReference type="Proteomes" id="UP001516023">
    <property type="component" value="Unassembled WGS sequence"/>
</dbReference>
<feature type="region of interest" description="Disordered" evidence="7">
    <location>
        <begin position="140"/>
        <end position="248"/>
    </location>
</feature>
<proteinExistence type="inferred from homology"/>
<feature type="transmembrane region" description="Helical" evidence="6">
    <location>
        <begin position="436"/>
        <end position="457"/>
    </location>
</feature>
<evidence type="ECO:0000256" key="2">
    <source>
        <dbReference type="ARBA" id="ARBA00007168"/>
    </source>
</evidence>
<sequence>MTPSSSLPPLDQLTMSSDVQYHATPSAVDWINDLTYSDDENDSIWDLLERNDYSSPEGMEPPSPYAVHEDISNTAAAATPQDQLFHPLARGDSAMTMMSDDGSHLAYSLSSVPGDEERWNMHFNPASYGSFEDPFKKPTFRHGPSLVMDRTKHTPATAGMMPRRDDETSNANANAATIHSNRPTSRTPSPQHRTLLSTPLPTLQESPPTSATATDTTLSPPAHVKSTPTTTTTTQSRNDKKRRRKKRLQRIQTAARARDAAVHSVRGVPQPPLPRNDVLCSLLFGVQFVLVAVGALVLGPGALWDEWSSLRTGGGRRRNDDNMGREGGGLRSGLHSDDVVISLRGSGGGGGYEEGEVGDTSVVGVGVGVTAGIRRIDYVNIVQLVMIGSGYASLCSLLALGFMMMLSRNILHVMLIFSVGVCLVWTVVGFAVSAGWIVPVVGGMALVLSFVYTVVVWDRIPFAATNLSVALKGMRSALDIPLVGVCVLVVSFLWSVGWICSFVGVFNFLEECEQLSKEWMVVVIVFYLFSYYWTIQVIKGISQATVAGIIGQWWNHEDSLPVCSSALRDSLHHNLVRSFGSICLGALVIDPCVLYHRVCNFLRLAKPKLGHLSTQNRKTEDLKSKDASLNSASCSFDDNIIYPNVNQWSYTYIGLYGYKFWESGNKAFQLFEARGWTRVVSDDLILTALSMTSMVIGGSTACLGLIVEEVDGFSFTTLHKPVVTAFLVGLFVGLVLSSTFLSIIEGSVSAILVSYASAPVDFHANHPQLSEELKSVWKEFWLSRG</sequence>
<comment type="subcellular location">
    <subcellularLocation>
        <location evidence="6">Cell membrane</location>
        <topology evidence="6">Multi-pass membrane protein</topology>
    </subcellularLocation>
    <subcellularLocation>
        <location evidence="1">Membrane</location>
        <topology evidence="1">Multi-pass membrane protein</topology>
    </subcellularLocation>
</comment>
<evidence type="ECO:0000256" key="4">
    <source>
        <dbReference type="ARBA" id="ARBA00022989"/>
    </source>
</evidence>
<name>A0ABD3Q955_9STRA</name>
<feature type="transmembrane region" description="Helical" evidence="6">
    <location>
        <begin position="519"/>
        <end position="535"/>
    </location>
</feature>
<evidence type="ECO:0000256" key="1">
    <source>
        <dbReference type="ARBA" id="ARBA00004141"/>
    </source>
</evidence>
<feature type="transmembrane region" description="Helical" evidence="6">
    <location>
        <begin position="684"/>
        <end position="707"/>
    </location>
</feature>
<keyword evidence="3 6" id="KW-0812">Transmembrane</keyword>
<comment type="caution">
    <text evidence="8">The sequence shown here is derived from an EMBL/GenBank/DDBJ whole genome shotgun (WGS) entry which is preliminary data.</text>
</comment>
<accession>A0ABD3Q955</accession>
<dbReference type="GO" id="GO:0022857">
    <property type="term" value="F:transmembrane transporter activity"/>
    <property type="evidence" value="ECO:0007669"/>
    <property type="project" value="UniProtKB-UniRule"/>
</dbReference>
<evidence type="ECO:0000256" key="7">
    <source>
        <dbReference type="SAM" id="MobiDB-lite"/>
    </source>
</evidence>
<dbReference type="PANTHER" id="PTHR12385">
    <property type="entry name" value="CHOLINE TRANSPORTER-LIKE (SLC FAMILY 44)"/>
    <property type="match status" value="1"/>
</dbReference>
<evidence type="ECO:0000313" key="8">
    <source>
        <dbReference type="EMBL" id="KAL3796872.1"/>
    </source>
</evidence>
<evidence type="ECO:0000256" key="3">
    <source>
        <dbReference type="ARBA" id="ARBA00022692"/>
    </source>
</evidence>
<feature type="compositionally biased region" description="Basic residues" evidence="7">
    <location>
        <begin position="239"/>
        <end position="248"/>
    </location>
</feature>
<protein>
    <recommendedName>
        <fullName evidence="6">Choline transporter-like protein</fullName>
    </recommendedName>
</protein>
<feature type="compositionally biased region" description="Low complexity" evidence="7">
    <location>
        <begin position="206"/>
        <end position="234"/>
    </location>
</feature>
<comment type="function">
    <text evidence="6">Choline transporter.</text>
</comment>
<evidence type="ECO:0000256" key="5">
    <source>
        <dbReference type="ARBA" id="ARBA00023136"/>
    </source>
</evidence>
<dbReference type="GO" id="GO:0005886">
    <property type="term" value="C:plasma membrane"/>
    <property type="evidence" value="ECO:0007669"/>
    <property type="project" value="UniProtKB-SubCell"/>
</dbReference>
<feature type="compositionally biased region" description="Polar residues" evidence="7">
    <location>
        <begin position="169"/>
        <end position="205"/>
    </location>
</feature>
<feature type="region of interest" description="Disordered" evidence="7">
    <location>
        <begin position="312"/>
        <end position="333"/>
    </location>
</feature>
<evidence type="ECO:0000313" key="9">
    <source>
        <dbReference type="Proteomes" id="UP001516023"/>
    </source>
</evidence>
<feature type="transmembrane region" description="Helical" evidence="6">
    <location>
        <begin position="410"/>
        <end position="430"/>
    </location>
</feature>
<feature type="transmembrane region" description="Helical" evidence="6">
    <location>
        <begin position="381"/>
        <end position="403"/>
    </location>
</feature>
<organism evidence="8 9">
    <name type="scientific">Cyclotella cryptica</name>
    <dbReference type="NCBI Taxonomy" id="29204"/>
    <lineage>
        <taxon>Eukaryota</taxon>
        <taxon>Sar</taxon>
        <taxon>Stramenopiles</taxon>
        <taxon>Ochrophyta</taxon>
        <taxon>Bacillariophyta</taxon>
        <taxon>Coscinodiscophyceae</taxon>
        <taxon>Thalassiosirophycidae</taxon>
        <taxon>Stephanodiscales</taxon>
        <taxon>Stephanodiscaceae</taxon>
        <taxon>Cyclotella</taxon>
    </lineage>
</organism>
<dbReference type="PANTHER" id="PTHR12385:SF4">
    <property type="entry name" value="PROTEIN PNS1"/>
    <property type="match status" value="1"/>
</dbReference>
<feature type="transmembrane region" description="Helical" evidence="6">
    <location>
        <begin position="722"/>
        <end position="744"/>
    </location>
</feature>